<sequence>MVTQTGRGFSTNPIMSQIHMGSAGSPHEIYVCT</sequence>
<dbReference type="WBParaSite" id="MCU_005934-RA">
    <property type="protein sequence ID" value="MCU_005934-RA"/>
    <property type="gene ID" value="MCU_005934"/>
</dbReference>
<protein>
    <submittedName>
        <fullName evidence="2">Zf-CCHH domain-containing protein</fullName>
    </submittedName>
</protein>
<feature type="compositionally biased region" description="Polar residues" evidence="1">
    <location>
        <begin position="1"/>
        <end position="15"/>
    </location>
</feature>
<evidence type="ECO:0000256" key="1">
    <source>
        <dbReference type="SAM" id="MobiDB-lite"/>
    </source>
</evidence>
<name>A0A5K3F6L6_MESCO</name>
<organism evidence="2">
    <name type="scientific">Mesocestoides corti</name>
    <name type="common">Flatworm</name>
    <dbReference type="NCBI Taxonomy" id="53468"/>
    <lineage>
        <taxon>Eukaryota</taxon>
        <taxon>Metazoa</taxon>
        <taxon>Spiralia</taxon>
        <taxon>Lophotrochozoa</taxon>
        <taxon>Platyhelminthes</taxon>
        <taxon>Cestoda</taxon>
        <taxon>Eucestoda</taxon>
        <taxon>Cyclophyllidea</taxon>
        <taxon>Mesocestoididae</taxon>
        <taxon>Mesocestoides</taxon>
    </lineage>
</organism>
<reference evidence="2" key="1">
    <citation type="submission" date="2019-11" db="UniProtKB">
        <authorList>
            <consortium name="WormBaseParasite"/>
        </authorList>
    </citation>
    <scope>IDENTIFICATION</scope>
</reference>
<evidence type="ECO:0000313" key="2">
    <source>
        <dbReference type="WBParaSite" id="MCU_005934-RA"/>
    </source>
</evidence>
<dbReference type="AlphaFoldDB" id="A0A5K3F6L6"/>
<accession>A0A5K3F6L6</accession>
<proteinExistence type="predicted"/>
<feature type="region of interest" description="Disordered" evidence="1">
    <location>
        <begin position="1"/>
        <end position="25"/>
    </location>
</feature>